<feature type="domain" description="Potassium channel" evidence="2">
    <location>
        <begin position="284"/>
        <end position="352"/>
    </location>
</feature>
<name>A0A081AHA6_PHYNI</name>
<dbReference type="InterPro" id="IPR013099">
    <property type="entry name" value="K_chnl_dom"/>
</dbReference>
<dbReference type="GO" id="GO:0016020">
    <property type="term" value="C:membrane"/>
    <property type="evidence" value="ECO:0007669"/>
    <property type="project" value="InterPro"/>
</dbReference>
<feature type="transmembrane region" description="Helical" evidence="1">
    <location>
        <begin position="81"/>
        <end position="99"/>
    </location>
</feature>
<evidence type="ECO:0000313" key="3">
    <source>
        <dbReference type="EMBL" id="ETO78267.1"/>
    </source>
</evidence>
<accession>A0A081AHA6</accession>
<sequence>MFARRQSSRLDEERLAVEQQVEDAFKLQSEHNEGSDVVLLRRKSSAYLPPNLPSTGDSLRVAKHVIQGVYSLHELYERQHVIENAACAIAMIGVVLVILDIEYVVDKDIKLVLRIVNSVLTKILFSLLIWRFVLERRILIRRNVLPPHVTIFGMPRQLVQLALELATCFTIIPPGTNGNFEVREWKFYTDDGSCGAPFVVQDASCYQGYAYPYEVLGLFSLLRLYMIPRVIRNFSSFASCHTSYLGALHCVDTMAPLFAIKCFLQSHPFRLLLSTFFGTLIVTSYALSIVETPVNPNLASLPNAVWLVALTMATVGYGDVAPVTTAGQVFLIFGGMIAGILLVAALSAALFALLRLDDRDKRFIHSLRLQQYESELKQTCARTIQTTWRRFHDFKPGSRPYRKLNDNLHRYTSIQRELRKKSVGEYVSVQTEMHQCQDKWLSALHQEQEFTMSRLQKIETRLDSLVKAATNVVNKPQKQQC</sequence>
<evidence type="ECO:0000313" key="4">
    <source>
        <dbReference type="Proteomes" id="UP000028582"/>
    </source>
</evidence>
<dbReference type="Pfam" id="PF07885">
    <property type="entry name" value="Ion_trans_2"/>
    <property type="match status" value="1"/>
</dbReference>
<organism evidence="3 4">
    <name type="scientific">Phytophthora nicotianae P1976</name>
    <dbReference type="NCBI Taxonomy" id="1317066"/>
    <lineage>
        <taxon>Eukaryota</taxon>
        <taxon>Sar</taxon>
        <taxon>Stramenopiles</taxon>
        <taxon>Oomycota</taxon>
        <taxon>Peronosporomycetes</taxon>
        <taxon>Peronosporales</taxon>
        <taxon>Peronosporaceae</taxon>
        <taxon>Phytophthora</taxon>
    </lineage>
</organism>
<dbReference type="SUPFAM" id="SSF81324">
    <property type="entry name" value="Voltage-gated potassium channels"/>
    <property type="match status" value="1"/>
</dbReference>
<feature type="non-terminal residue" evidence="3">
    <location>
        <position position="1"/>
    </location>
</feature>
<dbReference type="Gene3D" id="1.10.287.70">
    <property type="match status" value="1"/>
</dbReference>
<comment type="caution">
    <text evidence="3">The sequence shown here is derived from an EMBL/GenBank/DDBJ whole genome shotgun (WGS) entry which is preliminary data.</text>
</comment>
<evidence type="ECO:0000259" key="2">
    <source>
        <dbReference type="Pfam" id="PF07885"/>
    </source>
</evidence>
<keyword evidence="1" id="KW-0472">Membrane</keyword>
<protein>
    <recommendedName>
        <fullName evidence="2">Potassium channel domain-containing protein</fullName>
    </recommendedName>
</protein>
<proteinExistence type="predicted"/>
<dbReference type="Proteomes" id="UP000028582">
    <property type="component" value="Unassembled WGS sequence"/>
</dbReference>
<dbReference type="InterPro" id="IPR015449">
    <property type="entry name" value="K_chnl_Ca-activ_SK"/>
</dbReference>
<keyword evidence="1" id="KW-1133">Transmembrane helix</keyword>
<feature type="transmembrane region" description="Helical" evidence="1">
    <location>
        <begin position="111"/>
        <end position="133"/>
    </location>
</feature>
<dbReference type="EMBL" id="ANJA01001217">
    <property type="protein sequence ID" value="ETO78267.1"/>
    <property type="molecule type" value="Genomic_DNA"/>
</dbReference>
<evidence type="ECO:0000256" key="1">
    <source>
        <dbReference type="SAM" id="Phobius"/>
    </source>
</evidence>
<reference evidence="3 4" key="1">
    <citation type="submission" date="2013-11" db="EMBL/GenBank/DDBJ databases">
        <title>The Genome Sequence of Phytophthora parasitica P1976.</title>
        <authorList>
            <consortium name="The Broad Institute Genomics Platform"/>
            <person name="Russ C."/>
            <person name="Tyler B."/>
            <person name="Panabieres F."/>
            <person name="Shan W."/>
            <person name="Tripathy S."/>
            <person name="Grunwald N."/>
            <person name="Machado M."/>
            <person name="Johnson C.S."/>
            <person name="Walker B."/>
            <person name="Young S."/>
            <person name="Zeng Q."/>
            <person name="Gargeya S."/>
            <person name="Fitzgerald M."/>
            <person name="Haas B."/>
            <person name="Abouelleil A."/>
            <person name="Allen A.W."/>
            <person name="Alvarado L."/>
            <person name="Arachchi H.M."/>
            <person name="Berlin A.M."/>
            <person name="Chapman S.B."/>
            <person name="Gainer-Dewar J."/>
            <person name="Goldberg J."/>
            <person name="Griggs A."/>
            <person name="Gujja S."/>
            <person name="Hansen M."/>
            <person name="Howarth C."/>
            <person name="Imamovic A."/>
            <person name="Ireland A."/>
            <person name="Larimer J."/>
            <person name="McCowan C."/>
            <person name="Murphy C."/>
            <person name="Pearson M."/>
            <person name="Poon T.W."/>
            <person name="Priest M."/>
            <person name="Roberts A."/>
            <person name="Saif S."/>
            <person name="Shea T."/>
            <person name="Sisk P."/>
            <person name="Sykes S."/>
            <person name="Wortman J."/>
            <person name="Nusbaum C."/>
            <person name="Birren B."/>
        </authorList>
    </citation>
    <scope>NUCLEOTIDE SEQUENCE [LARGE SCALE GENOMIC DNA]</scope>
    <source>
        <strain evidence="3 4">P1976</strain>
    </source>
</reference>
<keyword evidence="1" id="KW-0812">Transmembrane</keyword>
<dbReference type="AlphaFoldDB" id="A0A081AHA6"/>
<dbReference type="PANTHER" id="PTHR10153">
    <property type="entry name" value="SMALL CONDUCTANCE CALCIUM-ACTIVATED POTASSIUM CHANNEL"/>
    <property type="match status" value="1"/>
</dbReference>
<feature type="transmembrane region" description="Helical" evidence="1">
    <location>
        <begin position="271"/>
        <end position="290"/>
    </location>
</feature>
<dbReference type="GO" id="GO:0016286">
    <property type="term" value="F:small conductance calcium-activated potassium channel activity"/>
    <property type="evidence" value="ECO:0007669"/>
    <property type="project" value="InterPro"/>
</dbReference>
<dbReference type="OrthoDB" id="73653at2759"/>
<feature type="transmembrane region" description="Helical" evidence="1">
    <location>
        <begin position="329"/>
        <end position="354"/>
    </location>
</feature>
<gene>
    <name evidence="3" type="ORF">F444_06685</name>
</gene>